<sequence length="104" mass="11323">MLKLYVLQNLLGSLVKTNASNNPERTAPMVNHGGGSITLRDAFLQQVKRHIVIVDWRMAVAHNPEPKRPTEKNDGGGIMMWGLFSAAHTGMLLIVNGMTGGDKS</sequence>
<name>A0ABV0UH28_9TELE</name>
<proteinExistence type="predicted"/>
<dbReference type="EMBL" id="JAHRIQ010071266">
    <property type="protein sequence ID" value="MEQ2244548.1"/>
    <property type="molecule type" value="Genomic_DNA"/>
</dbReference>
<dbReference type="Proteomes" id="UP001482620">
    <property type="component" value="Unassembled WGS sequence"/>
</dbReference>
<comment type="caution">
    <text evidence="1">The sequence shown here is derived from an EMBL/GenBank/DDBJ whole genome shotgun (WGS) entry which is preliminary data.</text>
</comment>
<accession>A0ABV0UH28</accession>
<evidence type="ECO:0000313" key="2">
    <source>
        <dbReference type="Proteomes" id="UP001482620"/>
    </source>
</evidence>
<keyword evidence="2" id="KW-1185">Reference proteome</keyword>
<gene>
    <name evidence="1" type="ORF">ILYODFUR_018196</name>
</gene>
<reference evidence="1 2" key="1">
    <citation type="submission" date="2021-06" db="EMBL/GenBank/DDBJ databases">
        <authorList>
            <person name="Palmer J.M."/>
        </authorList>
    </citation>
    <scope>NUCLEOTIDE SEQUENCE [LARGE SCALE GENOMIC DNA]</scope>
    <source>
        <strain evidence="2">if_2019</strain>
        <tissue evidence="1">Muscle</tissue>
    </source>
</reference>
<protein>
    <submittedName>
        <fullName evidence="1">Uncharacterized protein</fullName>
    </submittedName>
</protein>
<evidence type="ECO:0000313" key="1">
    <source>
        <dbReference type="EMBL" id="MEQ2244548.1"/>
    </source>
</evidence>
<organism evidence="1 2">
    <name type="scientific">Ilyodon furcidens</name>
    <name type="common">goldbreast splitfin</name>
    <dbReference type="NCBI Taxonomy" id="33524"/>
    <lineage>
        <taxon>Eukaryota</taxon>
        <taxon>Metazoa</taxon>
        <taxon>Chordata</taxon>
        <taxon>Craniata</taxon>
        <taxon>Vertebrata</taxon>
        <taxon>Euteleostomi</taxon>
        <taxon>Actinopterygii</taxon>
        <taxon>Neopterygii</taxon>
        <taxon>Teleostei</taxon>
        <taxon>Neoteleostei</taxon>
        <taxon>Acanthomorphata</taxon>
        <taxon>Ovalentaria</taxon>
        <taxon>Atherinomorphae</taxon>
        <taxon>Cyprinodontiformes</taxon>
        <taxon>Goodeidae</taxon>
        <taxon>Ilyodon</taxon>
    </lineage>
</organism>